<organism evidence="1 2">
    <name type="scientific">Thraustotheca clavata</name>
    <dbReference type="NCBI Taxonomy" id="74557"/>
    <lineage>
        <taxon>Eukaryota</taxon>
        <taxon>Sar</taxon>
        <taxon>Stramenopiles</taxon>
        <taxon>Oomycota</taxon>
        <taxon>Saprolegniomycetes</taxon>
        <taxon>Saprolegniales</taxon>
        <taxon>Achlyaceae</taxon>
        <taxon>Thraustotheca</taxon>
    </lineage>
</organism>
<protein>
    <submittedName>
        <fullName evidence="1">Uncharacterized protein</fullName>
    </submittedName>
</protein>
<sequence length="120" mass="13914">MSWWHCYAAWRLSGPKTSSFLFYAYPKKKLKTTYPTPIQIQRKELLEENEASFGLNILLIKNHTISSQLVASFYNISALICGKAQDLPGVKYHIIREKLQDLNMELNNQNNRELSHTLLS</sequence>
<reference evidence="1 2" key="1">
    <citation type="journal article" date="2014" name="Genome Biol. Evol.">
        <title>The secreted proteins of Achlya hypogyna and Thraustotheca clavata identify the ancestral oomycete secretome and reveal gene acquisitions by horizontal gene transfer.</title>
        <authorList>
            <person name="Misner I."/>
            <person name="Blouin N."/>
            <person name="Leonard G."/>
            <person name="Richards T.A."/>
            <person name="Lane C.E."/>
        </authorList>
    </citation>
    <scope>NUCLEOTIDE SEQUENCE [LARGE SCALE GENOMIC DNA]</scope>
    <source>
        <strain evidence="1 2">ATCC 34112</strain>
    </source>
</reference>
<evidence type="ECO:0000313" key="1">
    <source>
        <dbReference type="EMBL" id="OQS03118.1"/>
    </source>
</evidence>
<dbReference type="AlphaFoldDB" id="A0A1V9ZYM8"/>
<dbReference type="EMBL" id="JNBS01000990">
    <property type="protein sequence ID" value="OQS03118.1"/>
    <property type="molecule type" value="Genomic_DNA"/>
</dbReference>
<accession>A0A1V9ZYM8</accession>
<proteinExistence type="predicted"/>
<gene>
    <name evidence="1" type="ORF">THRCLA_21233</name>
</gene>
<keyword evidence="2" id="KW-1185">Reference proteome</keyword>
<name>A0A1V9ZYM8_9STRA</name>
<comment type="caution">
    <text evidence="1">The sequence shown here is derived from an EMBL/GenBank/DDBJ whole genome shotgun (WGS) entry which is preliminary data.</text>
</comment>
<dbReference type="Proteomes" id="UP000243217">
    <property type="component" value="Unassembled WGS sequence"/>
</dbReference>
<evidence type="ECO:0000313" key="2">
    <source>
        <dbReference type="Proteomes" id="UP000243217"/>
    </source>
</evidence>